<reference evidence="3 4" key="1">
    <citation type="submission" date="2018-12" db="EMBL/GenBank/DDBJ databases">
        <title>The genome of Variovorax gossypii DSM 100435.</title>
        <authorList>
            <person name="Gao J."/>
            <person name="Sun J."/>
        </authorList>
    </citation>
    <scope>NUCLEOTIDE SEQUENCE [LARGE SCALE GENOMIC DNA]</scope>
    <source>
        <strain evidence="3 4">DSM 100435</strain>
    </source>
</reference>
<evidence type="ECO:0000256" key="1">
    <source>
        <dbReference type="SAM" id="Phobius"/>
    </source>
</evidence>
<keyword evidence="1" id="KW-1133">Transmembrane helix</keyword>
<accession>A0A3S0H011</accession>
<keyword evidence="1" id="KW-0812">Transmembrane</keyword>
<organism evidence="3 4">
    <name type="scientific">Variovorax gossypii</name>
    <dbReference type="NCBI Taxonomy" id="1679495"/>
    <lineage>
        <taxon>Bacteria</taxon>
        <taxon>Pseudomonadati</taxon>
        <taxon>Pseudomonadota</taxon>
        <taxon>Betaproteobacteria</taxon>
        <taxon>Burkholderiales</taxon>
        <taxon>Comamonadaceae</taxon>
        <taxon>Variovorax</taxon>
    </lineage>
</organism>
<feature type="domain" description="Lnb N-terminal periplasmic" evidence="2">
    <location>
        <begin position="125"/>
        <end position="282"/>
    </location>
</feature>
<dbReference type="AlphaFoldDB" id="A0A3S0H011"/>
<name>A0A3S0H011_9BURK</name>
<sequence length="347" mass="38615">MIRAILRFLGRFALTLAVLLSSLWACLALWYQFPGSVAVKAGAGVLWAAFGLAALALLWRGRLARALLSYVVGFALLLGWWSTVLPSQNRVWADDVSRQLHAHIDGSIVTLDNVRNFEWRSDTDYTQRWETRQYDLDRLRSVDVSLSYWTGPAIAHTLVSFGFDDGQFVTFSIEIRKERGESFSSVGGFFKQFETSLIAADEHDILRVRTNVRGEDVYMYRVRLPQPEMRSLFLAYLGEGAALVREPSFYNTLTANCTTIVYALAKRIVPGLPMDWRLLASGYLPDYLFDVGGLTPGYSMEALRAAGRITDRAIATDKAAPGTNFPKAIRQGLPGVEATTQAPTAAK</sequence>
<keyword evidence="4" id="KW-1185">Reference proteome</keyword>
<dbReference type="RefSeq" id="WP_126468686.1">
    <property type="nucleotide sequence ID" value="NZ_RXOE01000001.1"/>
</dbReference>
<dbReference type="Proteomes" id="UP000267418">
    <property type="component" value="Unassembled WGS sequence"/>
</dbReference>
<feature type="transmembrane region" description="Helical" evidence="1">
    <location>
        <begin position="66"/>
        <end position="83"/>
    </location>
</feature>
<dbReference type="InterPro" id="IPR025178">
    <property type="entry name" value="Lnb_N"/>
</dbReference>
<comment type="caution">
    <text evidence="3">The sequence shown here is derived from an EMBL/GenBank/DDBJ whole genome shotgun (WGS) entry which is preliminary data.</text>
</comment>
<evidence type="ECO:0000313" key="4">
    <source>
        <dbReference type="Proteomes" id="UP000267418"/>
    </source>
</evidence>
<dbReference type="EMBL" id="RXOE01000001">
    <property type="protein sequence ID" value="RTQ36728.1"/>
    <property type="molecule type" value="Genomic_DNA"/>
</dbReference>
<evidence type="ECO:0000313" key="3">
    <source>
        <dbReference type="EMBL" id="RTQ36728.1"/>
    </source>
</evidence>
<feature type="transmembrane region" description="Helical" evidence="1">
    <location>
        <begin position="12"/>
        <end position="31"/>
    </location>
</feature>
<evidence type="ECO:0000259" key="2">
    <source>
        <dbReference type="Pfam" id="PF13387"/>
    </source>
</evidence>
<dbReference type="OrthoDB" id="274718at2"/>
<protein>
    <submittedName>
        <fullName evidence="3">DUF4105 domain-containing protein</fullName>
    </submittedName>
</protein>
<proteinExistence type="predicted"/>
<dbReference type="Pfam" id="PF13387">
    <property type="entry name" value="Lnb_N"/>
    <property type="match status" value="1"/>
</dbReference>
<gene>
    <name evidence="3" type="ORF">EJP69_03020</name>
</gene>
<keyword evidence="1" id="KW-0472">Membrane</keyword>
<feature type="transmembrane region" description="Helical" evidence="1">
    <location>
        <begin position="37"/>
        <end position="59"/>
    </location>
</feature>